<reference evidence="2 3" key="1">
    <citation type="submission" date="2022-11" db="EMBL/GenBank/DDBJ databases">
        <title>Study of microbial diversity in lake waters.</title>
        <authorList>
            <person name="Zhang J."/>
        </authorList>
    </citation>
    <scope>NUCLEOTIDE SEQUENCE [LARGE SCALE GENOMIC DNA]</scope>
    <source>
        <strain evidence="2 3">DT12</strain>
    </source>
</reference>
<protein>
    <submittedName>
        <fullName evidence="2">Uncharacterized protein</fullName>
    </submittedName>
</protein>
<organism evidence="2 3">
    <name type="scientific">Tumebacillus lacus</name>
    <dbReference type="NCBI Taxonomy" id="2995335"/>
    <lineage>
        <taxon>Bacteria</taxon>
        <taxon>Bacillati</taxon>
        <taxon>Bacillota</taxon>
        <taxon>Bacilli</taxon>
        <taxon>Bacillales</taxon>
        <taxon>Alicyclobacillaceae</taxon>
        <taxon>Tumebacillus</taxon>
    </lineage>
</organism>
<keyword evidence="1" id="KW-0472">Membrane</keyword>
<dbReference type="EMBL" id="JAPMLT010000001">
    <property type="protein sequence ID" value="MCX7568430.1"/>
    <property type="molecule type" value="Genomic_DNA"/>
</dbReference>
<comment type="caution">
    <text evidence="2">The sequence shown here is derived from an EMBL/GenBank/DDBJ whole genome shotgun (WGS) entry which is preliminary data.</text>
</comment>
<proteinExistence type="predicted"/>
<accession>A0ABT3WUT4</accession>
<name>A0ABT3WUT4_9BACL</name>
<dbReference type="RefSeq" id="WP_267149680.1">
    <property type="nucleotide sequence ID" value="NZ_JAPMLT010000001.1"/>
</dbReference>
<keyword evidence="1" id="KW-0812">Transmembrane</keyword>
<evidence type="ECO:0000313" key="3">
    <source>
        <dbReference type="Proteomes" id="UP001208017"/>
    </source>
</evidence>
<dbReference type="Proteomes" id="UP001208017">
    <property type="component" value="Unassembled WGS sequence"/>
</dbReference>
<keyword evidence="3" id="KW-1185">Reference proteome</keyword>
<sequence length="58" mass="6641">MAFYRARRMKMQIGARRGLGIGVATTGLVLTVRYLPPEMWVSLIGLTLIWAGWMLFRN</sequence>
<feature type="transmembrane region" description="Helical" evidence="1">
    <location>
        <begin position="39"/>
        <end position="56"/>
    </location>
</feature>
<evidence type="ECO:0000313" key="2">
    <source>
        <dbReference type="EMBL" id="MCX7568430.1"/>
    </source>
</evidence>
<keyword evidence="1" id="KW-1133">Transmembrane helix</keyword>
<feature type="transmembrane region" description="Helical" evidence="1">
    <location>
        <begin position="14"/>
        <end position="33"/>
    </location>
</feature>
<evidence type="ECO:0000256" key="1">
    <source>
        <dbReference type="SAM" id="Phobius"/>
    </source>
</evidence>
<gene>
    <name evidence="2" type="ORF">OS242_00390</name>
</gene>